<proteinExistence type="predicted"/>
<comment type="caution">
    <text evidence="1">The sequence shown here is derived from an EMBL/GenBank/DDBJ whole genome shotgun (WGS) entry which is preliminary data.</text>
</comment>
<gene>
    <name evidence="1" type="ORF">G3I53_25965</name>
</gene>
<protein>
    <submittedName>
        <fullName evidence="1">Uncharacterized protein</fullName>
    </submittedName>
</protein>
<dbReference type="AlphaFoldDB" id="A0A6G3R0X0"/>
<organism evidence="1">
    <name type="scientific">Streptomyces sp. SID14436</name>
    <dbReference type="NCBI Taxonomy" id="2706070"/>
    <lineage>
        <taxon>Bacteria</taxon>
        <taxon>Bacillati</taxon>
        <taxon>Actinomycetota</taxon>
        <taxon>Actinomycetes</taxon>
        <taxon>Kitasatosporales</taxon>
        <taxon>Streptomycetaceae</taxon>
        <taxon>Streptomyces</taxon>
    </lineage>
</organism>
<evidence type="ECO:0000313" key="1">
    <source>
        <dbReference type="EMBL" id="NEA89398.1"/>
    </source>
</evidence>
<accession>A0A6G3R0X0</accession>
<reference evidence="1" key="1">
    <citation type="submission" date="2020-01" db="EMBL/GenBank/DDBJ databases">
        <title>Insect and environment-associated Actinomycetes.</title>
        <authorList>
            <person name="Currrie C."/>
            <person name="Chevrette M."/>
            <person name="Carlson C."/>
            <person name="Stubbendieck R."/>
            <person name="Wendt-Pienkowski E."/>
        </authorList>
    </citation>
    <scope>NUCLEOTIDE SEQUENCE</scope>
    <source>
        <strain evidence="1">SID14436</strain>
    </source>
</reference>
<name>A0A6G3R0X0_9ACTN</name>
<sequence>MDNGSETHDPRWSKPRQMARRTVQVIGAVLITAVAREAAEDALDWVTQEDSSDCE</sequence>
<dbReference type="RefSeq" id="WP_164336702.1">
    <property type="nucleotide sequence ID" value="NZ_JAAGMD010000725.1"/>
</dbReference>
<dbReference type="EMBL" id="JAAGMD010000725">
    <property type="protein sequence ID" value="NEA89398.1"/>
    <property type="molecule type" value="Genomic_DNA"/>
</dbReference>